<protein>
    <submittedName>
        <fullName evidence="1">Uncharacterized protein</fullName>
    </submittedName>
</protein>
<accession>A0A834KAX0</accession>
<dbReference type="AlphaFoldDB" id="A0A834KAX0"/>
<dbReference type="EMBL" id="JACSDZ010000006">
    <property type="protein sequence ID" value="KAF7401534.1"/>
    <property type="molecule type" value="Genomic_DNA"/>
</dbReference>
<sequence length="88" mass="10241">MLKVWNSSELYKLFKTTVLKIPQLRFATCIEIMLQVFKQFAVGLGGLELELADILNIPRTTVHDNLRKIGYINRSKVWISHQFIKQPP</sequence>
<gene>
    <name evidence="1" type="ORF">HZH68_007354</name>
</gene>
<organism evidence="1 2">
    <name type="scientific">Vespula germanica</name>
    <name type="common">German yellow jacket</name>
    <name type="synonym">Paravespula germanica</name>
    <dbReference type="NCBI Taxonomy" id="30212"/>
    <lineage>
        <taxon>Eukaryota</taxon>
        <taxon>Metazoa</taxon>
        <taxon>Ecdysozoa</taxon>
        <taxon>Arthropoda</taxon>
        <taxon>Hexapoda</taxon>
        <taxon>Insecta</taxon>
        <taxon>Pterygota</taxon>
        <taxon>Neoptera</taxon>
        <taxon>Endopterygota</taxon>
        <taxon>Hymenoptera</taxon>
        <taxon>Apocrita</taxon>
        <taxon>Aculeata</taxon>
        <taxon>Vespoidea</taxon>
        <taxon>Vespidae</taxon>
        <taxon>Vespinae</taxon>
        <taxon>Vespula</taxon>
    </lineage>
</organism>
<reference evidence="1" key="1">
    <citation type="journal article" date="2020" name="G3 (Bethesda)">
        <title>High-Quality Assemblies for Three Invasive Social Wasps from the &lt;i&gt;Vespula&lt;/i&gt; Genus.</title>
        <authorList>
            <person name="Harrop T.W.R."/>
            <person name="Guhlin J."/>
            <person name="McLaughlin G.M."/>
            <person name="Permina E."/>
            <person name="Stockwell P."/>
            <person name="Gilligan J."/>
            <person name="Le Lec M.F."/>
            <person name="Gruber M.A.M."/>
            <person name="Quinn O."/>
            <person name="Lovegrove M."/>
            <person name="Duncan E.J."/>
            <person name="Remnant E.J."/>
            <person name="Van Eeckhoven J."/>
            <person name="Graham B."/>
            <person name="Knapp R.A."/>
            <person name="Langford K.W."/>
            <person name="Kronenberg Z."/>
            <person name="Press M.O."/>
            <person name="Eacker S.M."/>
            <person name="Wilson-Rankin E.E."/>
            <person name="Purcell J."/>
            <person name="Lester P.J."/>
            <person name="Dearden P.K."/>
        </authorList>
    </citation>
    <scope>NUCLEOTIDE SEQUENCE</scope>
    <source>
        <strain evidence="1">Linc-1</strain>
    </source>
</reference>
<keyword evidence="2" id="KW-1185">Reference proteome</keyword>
<evidence type="ECO:0000313" key="1">
    <source>
        <dbReference type="EMBL" id="KAF7401534.1"/>
    </source>
</evidence>
<comment type="caution">
    <text evidence="1">The sequence shown here is derived from an EMBL/GenBank/DDBJ whole genome shotgun (WGS) entry which is preliminary data.</text>
</comment>
<evidence type="ECO:0000313" key="2">
    <source>
        <dbReference type="Proteomes" id="UP000617340"/>
    </source>
</evidence>
<proteinExistence type="predicted"/>
<name>A0A834KAX0_VESGE</name>
<dbReference type="Proteomes" id="UP000617340">
    <property type="component" value="Unassembled WGS sequence"/>
</dbReference>